<dbReference type="FunFam" id="3.50.7.10:FF:000007">
    <property type="entry name" value="1-phosphatidylinositol 3-phosphate 5-kinase isoform X1"/>
    <property type="match status" value="1"/>
</dbReference>
<dbReference type="OrthoDB" id="158357at2759"/>
<name>A0A7J7M4Y7_9MAGN</name>
<feature type="compositionally biased region" description="Low complexity" evidence="9">
    <location>
        <begin position="274"/>
        <end position="283"/>
    </location>
</feature>
<evidence type="ECO:0000313" key="11">
    <source>
        <dbReference type="EMBL" id="KAF6149834.1"/>
    </source>
</evidence>
<dbReference type="Pfam" id="PF01504">
    <property type="entry name" value="PIP5K"/>
    <property type="match status" value="1"/>
</dbReference>
<dbReference type="SUPFAM" id="SSF52029">
    <property type="entry name" value="GroEL apical domain-like"/>
    <property type="match status" value="1"/>
</dbReference>
<accession>A0A7J7M4Y7</accession>
<dbReference type="InterPro" id="IPR027483">
    <property type="entry name" value="PInositol-4-P-4/5-kinase_C_sf"/>
</dbReference>
<dbReference type="GO" id="GO:0046854">
    <property type="term" value="P:phosphatidylinositol phosphate biosynthetic process"/>
    <property type="evidence" value="ECO:0007669"/>
    <property type="project" value="TreeGrafter"/>
</dbReference>
<organism evidence="11 12">
    <name type="scientific">Kingdonia uniflora</name>
    <dbReference type="NCBI Taxonomy" id="39325"/>
    <lineage>
        <taxon>Eukaryota</taxon>
        <taxon>Viridiplantae</taxon>
        <taxon>Streptophyta</taxon>
        <taxon>Embryophyta</taxon>
        <taxon>Tracheophyta</taxon>
        <taxon>Spermatophyta</taxon>
        <taxon>Magnoliopsida</taxon>
        <taxon>Ranunculales</taxon>
        <taxon>Circaeasteraceae</taxon>
        <taxon>Kingdonia</taxon>
    </lineage>
</organism>
<feature type="compositionally biased region" description="Acidic residues" evidence="9">
    <location>
        <begin position="249"/>
        <end position="271"/>
    </location>
</feature>
<dbReference type="EMBL" id="JACGCM010001781">
    <property type="protein sequence ID" value="KAF6149834.1"/>
    <property type="molecule type" value="Genomic_DNA"/>
</dbReference>
<dbReference type="FunFam" id="3.30.810.10:FF:000001">
    <property type="entry name" value="1-phosphatidylinositol 3-phosphate 5-kinase FAB1"/>
    <property type="match status" value="1"/>
</dbReference>
<dbReference type="EC" id="2.7.1.150" evidence="1"/>
<dbReference type="SUPFAM" id="SSF56104">
    <property type="entry name" value="SAICAR synthase-like"/>
    <property type="match status" value="1"/>
</dbReference>
<keyword evidence="4 8" id="KW-0418">Kinase</keyword>
<evidence type="ECO:0000259" key="10">
    <source>
        <dbReference type="PROSITE" id="PS51455"/>
    </source>
</evidence>
<dbReference type="Gene3D" id="3.50.7.10">
    <property type="entry name" value="GroEL"/>
    <property type="match status" value="1"/>
</dbReference>
<evidence type="ECO:0000313" key="12">
    <source>
        <dbReference type="Proteomes" id="UP000541444"/>
    </source>
</evidence>
<dbReference type="Gene3D" id="3.30.800.10">
    <property type="entry name" value="Phosphatidylinositol Phosphate Kinase II Beta"/>
    <property type="match status" value="1"/>
</dbReference>
<dbReference type="InterPro" id="IPR027484">
    <property type="entry name" value="PInositol-4-P-5-kinase_N"/>
</dbReference>
<evidence type="ECO:0000256" key="5">
    <source>
        <dbReference type="ARBA" id="ARBA00022840"/>
    </source>
</evidence>
<protein>
    <recommendedName>
        <fullName evidence="1">1-phosphatidylinositol-3-phosphate 5-kinase</fullName>
        <ecNumber evidence="1">2.7.1.150</ecNumber>
    </recommendedName>
    <alternativeName>
        <fullName evidence="7">Phosphatidylinositol 3-phosphate 5-kinase type III</fullName>
    </alternativeName>
</protein>
<dbReference type="PANTHER" id="PTHR45748:SF14">
    <property type="entry name" value="1-PHOSPHATIDYLINOSITOL-3-PHOSPHATE 5-KINASE FAB1C-RELATED"/>
    <property type="match status" value="1"/>
</dbReference>
<keyword evidence="2 8" id="KW-0808">Transferase</keyword>
<dbReference type="Proteomes" id="UP000541444">
    <property type="component" value="Unassembled WGS sequence"/>
</dbReference>
<dbReference type="GO" id="GO:0005524">
    <property type="term" value="F:ATP binding"/>
    <property type="evidence" value="ECO:0007669"/>
    <property type="project" value="UniProtKB-UniRule"/>
</dbReference>
<evidence type="ECO:0000256" key="3">
    <source>
        <dbReference type="ARBA" id="ARBA00022741"/>
    </source>
</evidence>
<dbReference type="PROSITE" id="PS51455">
    <property type="entry name" value="PIPK"/>
    <property type="match status" value="1"/>
</dbReference>
<dbReference type="CDD" id="cd17300">
    <property type="entry name" value="PIPKc_PIKfyve"/>
    <property type="match status" value="1"/>
</dbReference>
<sequence>MGAQILSLIETVRSWFGFTSIREHRMTTDNRLKEDLIKCDREDGSIGLEVDCEKRVDHSSQIRSESTLQTLHREMLNNDSCKLFQSHHLARFLEAQRHSSSPTHSVVSSGAASSTENLSPLSFNHSSSRSDEEDVEDSETFFFSPFSEYCLDISDIHPSSINARDDFYSYKSVGSSPFDSPSRIANFLTDSISNQETTPVLSSPERVSNDVETDDCSNNLLILADQSEKFRQPLDFENNGPIWCPPPPDDPEDDLESSYFEYDDDDDDDGGDSGMLSSSSSFSTNTFSVKSKSNESQKVHGHFRALVSQLLQGEGIYALSENCGEGWLDVVTSVAWRAANFVKPDTSRGGTMDPGDYVKVKCISSGSPSQSTLIKGVVCTKNIKHKRMPSQFKNPRLLLLGGSLEYERAPNQLESLDTLLQQEIDYLKMVILKIEAHHPNVLLVEKSVSSYAQEYLLAKEISLVLNVKRPLLERIARCTGALIVPSTNKILSARLGHCEIFRLERMVEDCVVSHESNKKSARTLMFFEGCPRRLGCTILLKGACREVLKKVKHVVQYAVFAAYHLSLETSFLVDEGATLPKVPVKASVDIPQRPGKTEGHISGISSSAIPTVCADVLLQRDGSPIITSELLEVECLYRDSNGGSCPQLQTEDQHELLESSVQEEGRTLETQMQIAEGNHQLPVIDSADESDALSEYLATVDNHPSILVSFSNRSLLKGKICGSHLLRIRFYGNFDKPLGRYLRDDLFDKTLCCQSCKESSDSHVRCYIHQHGSLTINVRRLPSVELSGERDGKIWMWHRCLKCAHVDGVPPATRRVLMSDAACGLSFGKFLELSFSNHATANRVASCGHLLQRDCLRYYGCGDMVSFFRYAPIDILSVCLPPSRMEFKNQVPQKWMKKESIELSNKMKLLYADISNIFHNIEQKGLSSGFKILDGSDIHNHITNLKDLLENEKIEYQNLLSLEGDEDSEATHSEFDILELNRLRRCLLIDCYIWDRRLYSLETLLDTNRSDSYILEATTYCKLTQLRNESLGKDIKLGHTPEELSLNPLTVMGYSGYNLHLEQKEEPNTPLHSVSIDLVEQNCSDPELTSGRLDSYNLNIDREVPVDGISLGHAPIPACLSDKIDSAWTGTAGNISQMENPSYRRLKSPMRVHSFDSAMRIKERTSKGLSPSTLRISSLKSFHASSDYGSMAKDPIPNLLRAFSQTSPRETQKLNLIFSSLPSILPSASHMAGDGVRLLLPLTGHSNMVIPVYDNEPTSVISYALSSKEYENRIAYNLGEHEGRWNDNKDESVNLSTSVFPSFQCLVSLDSDDTLYRSRGSDDSLTPIGTRFSSPKKSPHFTISFEDDTSLFTGKVRFSSTIYFARQFDALRKKCCPSEVDFIRSLSRCSRWHAQGGKSNVFFARSLDERLIIKQVTKTELDSFMDFAPEYFKYLTDSISTGSPTCLAKILGIYNVTVKHFKSGRETKMDLMVMENLFFGRNISKVYDLKGSARSRYISDAAGKNRVLLDTNLLETLSTNPIFLGRKAKRSLERAVWNDTSFLAAIDVMDYSLLVGVDNESKELVIGIIDFMRQYTWDKHLETWAKSSGILGGPRNASPTVISPMQYKKRFRKAMSAYFLTVADN</sequence>
<dbReference type="Gene3D" id="3.30.810.10">
    <property type="entry name" value="2-Layer Sandwich"/>
    <property type="match status" value="1"/>
</dbReference>
<comment type="subunit">
    <text evidence="6">Component of the PI(3,5)P2 regulatory complex at least composed of ATG18, SAC/FIG4, FAB1 and VAC14.</text>
</comment>
<keyword evidence="3 8" id="KW-0547">Nucleotide-binding</keyword>
<evidence type="ECO:0000256" key="7">
    <source>
        <dbReference type="ARBA" id="ARBA00077223"/>
    </source>
</evidence>
<dbReference type="InterPro" id="IPR002498">
    <property type="entry name" value="PInositol-4-P-4/5-kinase_core"/>
</dbReference>
<reference evidence="11 12" key="1">
    <citation type="journal article" date="2020" name="IScience">
        <title>Genome Sequencing of the Endangered Kingdonia uniflora (Circaeasteraceae, Ranunculales) Reveals Potential Mechanisms of Evolutionary Specialization.</title>
        <authorList>
            <person name="Sun Y."/>
            <person name="Deng T."/>
            <person name="Zhang A."/>
            <person name="Moore M.J."/>
            <person name="Landis J.B."/>
            <person name="Lin N."/>
            <person name="Zhang H."/>
            <person name="Zhang X."/>
            <person name="Huang J."/>
            <person name="Zhang X."/>
            <person name="Sun H."/>
            <person name="Wang H."/>
        </authorList>
    </citation>
    <scope>NUCLEOTIDE SEQUENCE [LARGE SCALE GENOMIC DNA]</scope>
    <source>
        <strain evidence="11">TB1705</strain>
        <tissue evidence="11">Leaf</tissue>
    </source>
</reference>
<feature type="compositionally biased region" description="Polar residues" evidence="9">
    <location>
        <begin position="110"/>
        <end position="125"/>
    </location>
</feature>
<dbReference type="GO" id="GO:0000285">
    <property type="term" value="F:1-phosphatidylinositol-3-phosphate 5-kinase activity"/>
    <property type="evidence" value="ECO:0007669"/>
    <property type="project" value="UniProtKB-EC"/>
</dbReference>
<comment type="caution">
    <text evidence="11">The sequence shown here is derived from an EMBL/GenBank/DDBJ whole genome shotgun (WGS) entry which is preliminary data.</text>
</comment>
<dbReference type="FunFam" id="3.30.800.10:FF:000007">
    <property type="entry name" value="Putative 1-phosphatidylinositol-4-phosphate 5-kinase/ zinc ion binding family"/>
    <property type="match status" value="1"/>
</dbReference>
<evidence type="ECO:0000256" key="4">
    <source>
        <dbReference type="ARBA" id="ARBA00022777"/>
    </source>
</evidence>
<dbReference type="SMART" id="SM00330">
    <property type="entry name" value="PIPKc"/>
    <property type="match status" value="1"/>
</dbReference>
<keyword evidence="12" id="KW-1185">Reference proteome</keyword>
<dbReference type="CDD" id="cd03334">
    <property type="entry name" value="Fab1_TCP"/>
    <property type="match status" value="1"/>
</dbReference>
<evidence type="ECO:0000256" key="8">
    <source>
        <dbReference type="PROSITE-ProRule" id="PRU00781"/>
    </source>
</evidence>
<evidence type="ECO:0000256" key="1">
    <source>
        <dbReference type="ARBA" id="ARBA00012009"/>
    </source>
</evidence>
<evidence type="ECO:0000256" key="6">
    <source>
        <dbReference type="ARBA" id="ARBA00023464"/>
    </source>
</evidence>
<dbReference type="InterPro" id="IPR027409">
    <property type="entry name" value="GroEL-like_apical_dom_sf"/>
</dbReference>
<keyword evidence="5 8" id="KW-0067">ATP-binding</keyword>
<feature type="region of interest" description="Disordered" evidence="9">
    <location>
        <begin position="235"/>
        <end position="284"/>
    </location>
</feature>
<feature type="region of interest" description="Disordered" evidence="9">
    <location>
        <begin position="101"/>
        <end position="134"/>
    </location>
</feature>
<dbReference type="Pfam" id="PF00118">
    <property type="entry name" value="Cpn60_TCP1"/>
    <property type="match status" value="1"/>
</dbReference>
<dbReference type="PANTHER" id="PTHR45748">
    <property type="entry name" value="1-PHOSPHATIDYLINOSITOL 3-PHOSPHATE 5-KINASE-RELATED"/>
    <property type="match status" value="1"/>
</dbReference>
<dbReference type="InterPro" id="IPR044769">
    <property type="entry name" value="PIKfyve_PIPKc"/>
</dbReference>
<dbReference type="GO" id="GO:0010008">
    <property type="term" value="C:endosome membrane"/>
    <property type="evidence" value="ECO:0007669"/>
    <property type="project" value="TreeGrafter"/>
</dbReference>
<evidence type="ECO:0000256" key="9">
    <source>
        <dbReference type="SAM" id="MobiDB-lite"/>
    </source>
</evidence>
<gene>
    <name evidence="11" type="ORF">GIB67_010908</name>
</gene>
<evidence type="ECO:0000256" key="2">
    <source>
        <dbReference type="ARBA" id="ARBA00022679"/>
    </source>
</evidence>
<proteinExistence type="predicted"/>
<feature type="domain" description="PIPK" evidence="10">
    <location>
        <begin position="1295"/>
        <end position="1619"/>
    </location>
</feature>
<dbReference type="InterPro" id="IPR002423">
    <property type="entry name" value="Cpn60/GroEL/TCP-1"/>
</dbReference>